<dbReference type="AlphaFoldDB" id="A0A6A4JG71"/>
<dbReference type="Proteomes" id="UP000466442">
    <property type="component" value="Linkage Group LG9"/>
</dbReference>
<organism evidence="2 3">
    <name type="scientific">Apolygus lucorum</name>
    <name type="common">Small green plant bug</name>
    <name type="synonym">Lygocoris lucorum</name>
    <dbReference type="NCBI Taxonomy" id="248454"/>
    <lineage>
        <taxon>Eukaryota</taxon>
        <taxon>Metazoa</taxon>
        <taxon>Ecdysozoa</taxon>
        <taxon>Arthropoda</taxon>
        <taxon>Hexapoda</taxon>
        <taxon>Insecta</taxon>
        <taxon>Pterygota</taxon>
        <taxon>Neoptera</taxon>
        <taxon>Paraneoptera</taxon>
        <taxon>Hemiptera</taxon>
        <taxon>Heteroptera</taxon>
        <taxon>Panheteroptera</taxon>
        <taxon>Cimicomorpha</taxon>
        <taxon>Miridae</taxon>
        <taxon>Mirini</taxon>
        <taxon>Apolygus</taxon>
    </lineage>
</organism>
<evidence type="ECO:0000313" key="2">
    <source>
        <dbReference type="EMBL" id="KAF6205636.1"/>
    </source>
</evidence>
<keyword evidence="3" id="KW-1185">Reference proteome</keyword>
<sequence length="425" mass="47828">MESAYRVGSMERNSNFFSIIRPPSEGSCDAFSGMSTSPHQMEGRTDTAEVDTWKDALISRNMDLVNCCLQAVLADLPSSERAYMGKLMTAVLKEVEDITVGKVELKAQSIFTAMESKTEDVEVEKPTTTEGSIGMPKTVPNSQQIPNRYRNIQPSWTNDNLVKLKNDKSIKSFVCPGCDRFVSLKSYCPACNNLVSRIQRDIDGGGPLPSCHHTNYAGAPRCRSCRFYKYTDLWKFKDKNKVVPGRVSQKTENDGLKCLGCQTTLDKTATRCSSCFFLVRKILKARSEGTPLPTCEHRFYSGCPDCESCRMRRFLNKQNMSSYRCGSCFQTCHSEKCRSCFNFGTSLEKAYGGKIIPECQTHKNRKGAPSCINCRYHLWKAGKKLSIGESSKKGNLRSQNEQDNKPIKEEDLDIKPDLKRIKIEV</sequence>
<dbReference type="EMBL" id="WIXP02000009">
    <property type="protein sequence ID" value="KAF6205636.1"/>
    <property type="molecule type" value="Genomic_DNA"/>
</dbReference>
<protein>
    <submittedName>
        <fullName evidence="2">Uncharacterized protein</fullName>
    </submittedName>
</protein>
<evidence type="ECO:0000256" key="1">
    <source>
        <dbReference type="SAM" id="MobiDB-lite"/>
    </source>
</evidence>
<feature type="region of interest" description="Disordered" evidence="1">
    <location>
        <begin position="121"/>
        <end position="145"/>
    </location>
</feature>
<comment type="caution">
    <text evidence="2">The sequence shown here is derived from an EMBL/GenBank/DDBJ whole genome shotgun (WGS) entry which is preliminary data.</text>
</comment>
<evidence type="ECO:0000313" key="3">
    <source>
        <dbReference type="Proteomes" id="UP000466442"/>
    </source>
</evidence>
<feature type="region of interest" description="Disordered" evidence="1">
    <location>
        <begin position="390"/>
        <end position="411"/>
    </location>
</feature>
<name>A0A6A4JG71_APOLU</name>
<proteinExistence type="predicted"/>
<gene>
    <name evidence="2" type="ORF">GE061_019809</name>
</gene>
<reference evidence="2" key="1">
    <citation type="journal article" date="2021" name="Mol. Ecol. Resour.">
        <title>Apolygus lucorum genome provides insights into omnivorousness and mesophyll feeding.</title>
        <authorList>
            <person name="Liu Y."/>
            <person name="Liu H."/>
            <person name="Wang H."/>
            <person name="Huang T."/>
            <person name="Liu B."/>
            <person name="Yang B."/>
            <person name="Yin L."/>
            <person name="Li B."/>
            <person name="Zhang Y."/>
            <person name="Zhang S."/>
            <person name="Jiang F."/>
            <person name="Zhang X."/>
            <person name="Ren Y."/>
            <person name="Wang B."/>
            <person name="Wang S."/>
            <person name="Lu Y."/>
            <person name="Wu K."/>
            <person name="Fan W."/>
            <person name="Wang G."/>
        </authorList>
    </citation>
    <scope>NUCLEOTIDE SEQUENCE</scope>
    <source>
        <strain evidence="2">12Hb</strain>
    </source>
</reference>
<feature type="compositionally biased region" description="Basic and acidic residues" evidence="1">
    <location>
        <begin position="400"/>
        <end position="411"/>
    </location>
</feature>
<accession>A0A6A4JG71</accession>